<name>A0ACB7PQ51_9PEZI</name>
<dbReference type="Proteomes" id="UP000724584">
    <property type="component" value="Unassembled WGS sequence"/>
</dbReference>
<sequence>MDPRACSNCGRTSSSVLALGRHQLRCRSRPRGRKKACAECSRSKVRCDQGLPTCSRCAIHHLLCAYREDGSYPGSSSSHPRMVSLSTLVEQTPLTPSLTPPDTFWTSATDRGPDLTNSRDQFSAPGWVSDATWDWQERLFASDQGQGCVESSAANVTPERTLVANNSQGVTQSSADNDFQCWPVYGAEKWANAKQGLDLIDHVLKSYVDGVAQGLRPGCFIHHHNWGHDRRPLVLVEATAVAHLYATATPQSYAVLLRSINTQLASLQRNITTQTRADDVSMMQAVLLYAMMCIYRSGPTASEGIDRVPLRLMQHVLSKNMHCIPPHTNVTSSDWESWIQNETLRRCFLTLHALDHVTHARQSLPGALCALFPDSPLPCPPDVWEAPTAEVWAARHRAWEDRCAPDGPVRAGEVLGWVWGQGAGRGELVRRWFEEAGEGLGGVVWECARAQARVGGGEGVI</sequence>
<proteinExistence type="predicted"/>
<dbReference type="EMBL" id="JAGIZQ010000001">
    <property type="protein sequence ID" value="KAH6649421.1"/>
    <property type="molecule type" value="Genomic_DNA"/>
</dbReference>
<evidence type="ECO:0000313" key="2">
    <source>
        <dbReference type="Proteomes" id="UP000724584"/>
    </source>
</evidence>
<gene>
    <name evidence="1" type="ORF">F5144DRAFT_624630</name>
</gene>
<keyword evidence="2" id="KW-1185">Reference proteome</keyword>
<reference evidence="1 2" key="1">
    <citation type="journal article" date="2021" name="Nat. Commun.">
        <title>Genetic determinants of endophytism in the Arabidopsis root mycobiome.</title>
        <authorList>
            <person name="Mesny F."/>
            <person name="Miyauchi S."/>
            <person name="Thiergart T."/>
            <person name="Pickel B."/>
            <person name="Atanasova L."/>
            <person name="Karlsson M."/>
            <person name="Huettel B."/>
            <person name="Barry K.W."/>
            <person name="Haridas S."/>
            <person name="Chen C."/>
            <person name="Bauer D."/>
            <person name="Andreopoulos W."/>
            <person name="Pangilinan J."/>
            <person name="LaButti K."/>
            <person name="Riley R."/>
            <person name="Lipzen A."/>
            <person name="Clum A."/>
            <person name="Drula E."/>
            <person name="Henrissat B."/>
            <person name="Kohler A."/>
            <person name="Grigoriev I.V."/>
            <person name="Martin F.M."/>
            <person name="Hacquard S."/>
        </authorList>
    </citation>
    <scope>NUCLEOTIDE SEQUENCE [LARGE SCALE GENOMIC DNA]</scope>
    <source>
        <strain evidence="1 2">MPI-SDFR-AT-0079</strain>
    </source>
</reference>
<evidence type="ECO:0000313" key="1">
    <source>
        <dbReference type="EMBL" id="KAH6649421.1"/>
    </source>
</evidence>
<organism evidence="1 2">
    <name type="scientific">Chaetomium tenue</name>
    <dbReference type="NCBI Taxonomy" id="1854479"/>
    <lineage>
        <taxon>Eukaryota</taxon>
        <taxon>Fungi</taxon>
        <taxon>Dikarya</taxon>
        <taxon>Ascomycota</taxon>
        <taxon>Pezizomycotina</taxon>
        <taxon>Sordariomycetes</taxon>
        <taxon>Sordariomycetidae</taxon>
        <taxon>Sordariales</taxon>
        <taxon>Chaetomiaceae</taxon>
        <taxon>Chaetomium</taxon>
    </lineage>
</organism>
<accession>A0ACB7PQ51</accession>
<comment type="caution">
    <text evidence="1">The sequence shown here is derived from an EMBL/GenBank/DDBJ whole genome shotgun (WGS) entry which is preliminary data.</text>
</comment>
<protein>
    <submittedName>
        <fullName evidence="1">Uncharacterized protein</fullName>
    </submittedName>
</protein>